<accession>H0EWG1</accession>
<dbReference type="EMBL" id="AGUE01000209">
    <property type="protein sequence ID" value="EHK97116.1"/>
    <property type="molecule type" value="Genomic_DNA"/>
</dbReference>
<gene>
    <name evidence="1" type="ORF">M7I_7126</name>
</gene>
<dbReference type="PANTHER" id="PTHR34883">
    <property type="entry name" value="SERINE-RICH PROTEIN, PUTATIVE-RELATED-RELATED"/>
    <property type="match status" value="1"/>
</dbReference>
<dbReference type="SUPFAM" id="SSF49503">
    <property type="entry name" value="Cupredoxins"/>
    <property type="match status" value="1"/>
</dbReference>
<reference evidence="1 2" key="1">
    <citation type="journal article" date="2012" name="Eukaryot. Cell">
        <title>Genome sequence of the fungus Glarea lozoyensis: the first genome sequence of a species from the Helotiaceae family.</title>
        <authorList>
            <person name="Youssar L."/>
            <person name="Gruening B.A."/>
            <person name="Erxleben A."/>
            <person name="Guenther S."/>
            <person name="Huettel W."/>
        </authorList>
    </citation>
    <scope>NUCLEOTIDE SEQUENCE [LARGE SCALE GENOMIC DNA]</scope>
    <source>
        <strain evidence="2">ATCC 74030 / MF5533</strain>
    </source>
</reference>
<keyword evidence="2" id="KW-1185">Reference proteome</keyword>
<dbReference type="InterPro" id="IPR008972">
    <property type="entry name" value="Cupredoxin"/>
</dbReference>
<name>H0EWG1_GLAL7</name>
<evidence type="ECO:0000313" key="2">
    <source>
        <dbReference type="Proteomes" id="UP000005446"/>
    </source>
</evidence>
<dbReference type="Proteomes" id="UP000005446">
    <property type="component" value="Unassembled WGS sequence"/>
</dbReference>
<dbReference type="OrthoDB" id="5415867at2759"/>
<organism evidence="1 2">
    <name type="scientific">Glarea lozoyensis (strain ATCC 74030 / MF5533)</name>
    <dbReference type="NCBI Taxonomy" id="1104152"/>
    <lineage>
        <taxon>Eukaryota</taxon>
        <taxon>Fungi</taxon>
        <taxon>Dikarya</taxon>
        <taxon>Ascomycota</taxon>
        <taxon>Pezizomycotina</taxon>
        <taxon>Leotiomycetes</taxon>
        <taxon>Helotiales</taxon>
        <taxon>Helotiaceae</taxon>
        <taxon>Glarea</taxon>
    </lineage>
</organism>
<proteinExistence type="predicted"/>
<dbReference type="PANTHER" id="PTHR34883:SF17">
    <property type="entry name" value="CUPREDOXIN"/>
    <property type="match status" value="1"/>
</dbReference>
<evidence type="ECO:0008006" key="3">
    <source>
        <dbReference type="Google" id="ProtNLM"/>
    </source>
</evidence>
<dbReference type="HOGENOM" id="CLU_053381_1_2_1"/>
<dbReference type="InterPro" id="IPR052953">
    <property type="entry name" value="Ser-rich/MCO-related"/>
</dbReference>
<comment type="caution">
    <text evidence="1">The sequence shown here is derived from an EMBL/GenBank/DDBJ whole genome shotgun (WGS) entry which is preliminary data.</text>
</comment>
<sequence>MERVYSGTAPCDKGWWSEAKAILLSYTPSSIFSTVQDTFATISFCNLINLISANMLYTTASILAFAAAASAVTIPVQVGVVSPDKPNIFSPEDITAEVGDIIEFKFNPKITVTSRDPIWFYCSQTTGKHCQNGMVGAINAPKEGAKTLALYKEGAAALKNQNLTDTAPTTGKSQSIALPPPAAVQTSAAVAYTSGGSVYTSYTPTSYMTTATLSSTVTSVSGGTTATGAAGGAAASSSSTAQSGAAATGAPGSFFAAGAVVLGALAMI</sequence>
<protein>
    <recommendedName>
        <fullName evidence="3">Cupredoxin</fullName>
    </recommendedName>
</protein>
<dbReference type="Gene3D" id="2.60.40.420">
    <property type="entry name" value="Cupredoxins - blue copper proteins"/>
    <property type="match status" value="1"/>
</dbReference>
<dbReference type="InParanoid" id="H0EWG1"/>
<evidence type="ECO:0000313" key="1">
    <source>
        <dbReference type="EMBL" id="EHK97116.1"/>
    </source>
</evidence>
<dbReference type="AlphaFoldDB" id="H0EWG1"/>